<proteinExistence type="predicted"/>
<keyword evidence="1" id="KW-0812">Transmembrane</keyword>
<sequence length="453" mass="49148">MGLMELHTELEAHIGRWRGYVQRRQAISAADVEEMEDHLREQVADLQANGLDDDEAFLVAIRRLGNLDAVSREFAREHSDRLWKQLVLVPEDLDDAAAPRWRELGVVLALAVGAGVAVKAGLAWLGDDGGLLARNAGLLVFPFLAGYFAWKRRLTGRVAAAVAIPFVALAVVLNVYPFGSPGSTELLAALHAPVVLWLLAGVAYVGGKWRSDGRRMDFVRFTGELAIYYTLLALGGAVLIGLMFGVLQIVGLDLEPVMEDWILPFGVPGALIVAAWLVEAKQNVVENIAPVLTRVFMPLTIVMLLALLAVLASAGGLVDVDRGLLILMNAILVLVLCLLLYSISARDSLAAPGLFDILQLVLLAAALAVDAVMLTAMLSRIAEFGFSPNKIAALGLNLLLLVHLAWAAWLTIGFLRRRRPFGALERWQTRYLPVYGAWAAIVVVVFPLVFGFA</sequence>
<evidence type="ECO:0000313" key="2">
    <source>
        <dbReference type="EMBL" id="EMY35310.1"/>
    </source>
</evidence>
<feature type="transmembrane region" description="Helical" evidence="1">
    <location>
        <begin position="357"/>
        <end position="379"/>
    </location>
</feature>
<feature type="transmembrane region" description="Helical" evidence="1">
    <location>
        <begin position="261"/>
        <end position="278"/>
    </location>
</feature>
<feature type="transmembrane region" description="Helical" evidence="1">
    <location>
        <begin position="131"/>
        <end position="150"/>
    </location>
</feature>
<evidence type="ECO:0000256" key="1">
    <source>
        <dbReference type="SAM" id="Phobius"/>
    </source>
</evidence>
<keyword evidence="3" id="KW-1185">Reference proteome</keyword>
<feature type="transmembrane region" description="Helical" evidence="1">
    <location>
        <begin position="299"/>
        <end position="318"/>
    </location>
</feature>
<dbReference type="AlphaFoldDB" id="N1V1W8"/>
<feature type="transmembrane region" description="Helical" evidence="1">
    <location>
        <begin position="157"/>
        <end position="176"/>
    </location>
</feature>
<gene>
    <name evidence="2" type="ORF">D477_005056</name>
</gene>
<evidence type="ECO:0008006" key="4">
    <source>
        <dbReference type="Google" id="ProtNLM"/>
    </source>
</evidence>
<organism evidence="2 3">
    <name type="scientific">Arthrobacter crystallopoietes BAB-32</name>
    <dbReference type="NCBI Taxonomy" id="1246476"/>
    <lineage>
        <taxon>Bacteria</taxon>
        <taxon>Bacillati</taxon>
        <taxon>Actinomycetota</taxon>
        <taxon>Actinomycetes</taxon>
        <taxon>Micrococcales</taxon>
        <taxon>Micrococcaceae</taxon>
        <taxon>Crystallibacter</taxon>
    </lineage>
</organism>
<name>N1V1W8_9MICC</name>
<feature type="transmembrane region" description="Helical" evidence="1">
    <location>
        <begin position="391"/>
        <end position="412"/>
    </location>
</feature>
<feature type="transmembrane region" description="Helical" evidence="1">
    <location>
        <begin position="324"/>
        <end position="345"/>
    </location>
</feature>
<protein>
    <recommendedName>
        <fullName evidence="4">DUF4153 domain-containing protein</fullName>
    </recommendedName>
</protein>
<feature type="transmembrane region" description="Helical" evidence="1">
    <location>
        <begin position="104"/>
        <end position="125"/>
    </location>
</feature>
<dbReference type="EMBL" id="ANPE02000078">
    <property type="protein sequence ID" value="EMY35310.1"/>
    <property type="molecule type" value="Genomic_DNA"/>
</dbReference>
<keyword evidence="1" id="KW-1133">Transmembrane helix</keyword>
<feature type="transmembrane region" description="Helical" evidence="1">
    <location>
        <begin position="432"/>
        <end position="452"/>
    </location>
</feature>
<accession>N1V1W8</accession>
<evidence type="ECO:0000313" key="3">
    <source>
        <dbReference type="Proteomes" id="UP000010729"/>
    </source>
</evidence>
<feature type="transmembrane region" description="Helical" evidence="1">
    <location>
        <begin position="226"/>
        <end position="249"/>
    </location>
</feature>
<comment type="caution">
    <text evidence="2">The sequence shown here is derived from an EMBL/GenBank/DDBJ whole genome shotgun (WGS) entry which is preliminary data.</text>
</comment>
<feature type="transmembrane region" description="Helical" evidence="1">
    <location>
        <begin position="188"/>
        <end position="206"/>
    </location>
</feature>
<dbReference type="NCBIfam" id="NF038403">
    <property type="entry name" value="perm_prefix_1"/>
    <property type="match status" value="1"/>
</dbReference>
<dbReference type="Proteomes" id="UP000010729">
    <property type="component" value="Unassembled WGS sequence"/>
</dbReference>
<keyword evidence="1" id="KW-0472">Membrane</keyword>
<reference evidence="2 3" key="1">
    <citation type="journal article" date="2013" name="Genome Announc.">
        <title>Draft Genome Sequence of Arthrobacter crystallopoietes Strain BAB-32, Revealing Genes for Bioremediation.</title>
        <authorList>
            <person name="Joshi M.N."/>
            <person name="Pandit A.S."/>
            <person name="Sharma A."/>
            <person name="Pandya R.V."/>
            <person name="Desai S.M."/>
            <person name="Saxena A.K."/>
            <person name="Bagatharia S.B."/>
        </authorList>
    </citation>
    <scope>NUCLEOTIDE SEQUENCE [LARGE SCALE GENOMIC DNA]</scope>
    <source>
        <strain evidence="2 3">BAB-32</strain>
    </source>
</reference>
<dbReference type="InterPro" id="IPR047928">
    <property type="entry name" value="Perm_prefix_1"/>
</dbReference>